<gene>
    <name evidence="2" type="ORF">XELAEV_18025328mg</name>
</gene>
<keyword evidence="1" id="KW-0732">Signal</keyword>
<name>A0A974CZ89_XENLA</name>
<accession>A0A974CZ89</accession>
<reference evidence="3" key="1">
    <citation type="journal article" date="2016" name="Nature">
        <title>Genome evolution in the allotetraploid frog Xenopus laevis.</title>
        <authorList>
            <person name="Session A.M."/>
            <person name="Uno Y."/>
            <person name="Kwon T."/>
            <person name="Chapman J.A."/>
            <person name="Toyoda A."/>
            <person name="Takahashi S."/>
            <person name="Fukui A."/>
            <person name="Hikosaka A."/>
            <person name="Suzuki A."/>
            <person name="Kondo M."/>
            <person name="van Heeringen S.J."/>
            <person name="Quigley I."/>
            <person name="Heinz S."/>
            <person name="Ogino H."/>
            <person name="Ochi H."/>
            <person name="Hellsten U."/>
            <person name="Lyons J.B."/>
            <person name="Simakov O."/>
            <person name="Putnam N."/>
            <person name="Stites J."/>
            <person name="Kuroki Y."/>
            <person name="Tanaka T."/>
            <person name="Michiue T."/>
            <person name="Watanabe M."/>
            <person name="Bogdanovic O."/>
            <person name="Lister R."/>
            <person name="Georgiou G."/>
            <person name="Paranjpe S.S."/>
            <person name="van Kruijsbergen I."/>
            <person name="Shu S."/>
            <person name="Carlson J."/>
            <person name="Kinoshita T."/>
            <person name="Ohta Y."/>
            <person name="Mawaribuchi S."/>
            <person name="Jenkins J."/>
            <person name="Grimwood J."/>
            <person name="Schmutz J."/>
            <person name="Mitros T."/>
            <person name="Mozaffari S.V."/>
            <person name="Suzuki Y."/>
            <person name="Haramoto Y."/>
            <person name="Yamamoto T.S."/>
            <person name="Takagi C."/>
            <person name="Heald R."/>
            <person name="Miller K."/>
            <person name="Haudenschild C."/>
            <person name="Kitzman J."/>
            <person name="Nakayama T."/>
            <person name="Izutsu Y."/>
            <person name="Robert J."/>
            <person name="Fortriede J."/>
            <person name="Burns K."/>
            <person name="Lotay V."/>
            <person name="Karimi K."/>
            <person name="Yasuoka Y."/>
            <person name="Dichmann D.S."/>
            <person name="Flajnik M.F."/>
            <person name="Houston D.W."/>
            <person name="Shendure J."/>
            <person name="DuPasquier L."/>
            <person name="Vize P.D."/>
            <person name="Zorn A.M."/>
            <person name="Ito M."/>
            <person name="Marcotte E.M."/>
            <person name="Wallingford J.B."/>
            <person name="Ito Y."/>
            <person name="Asashima M."/>
            <person name="Ueno N."/>
            <person name="Matsuda Y."/>
            <person name="Veenstra G.J."/>
            <person name="Fujiyama A."/>
            <person name="Harland R.M."/>
            <person name="Taira M."/>
            <person name="Rokhsar D.S."/>
        </authorList>
    </citation>
    <scope>NUCLEOTIDE SEQUENCE [LARGE SCALE GENOMIC DNA]</scope>
    <source>
        <strain evidence="3">J</strain>
    </source>
</reference>
<evidence type="ECO:0000313" key="3">
    <source>
        <dbReference type="Proteomes" id="UP000694892"/>
    </source>
</evidence>
<proteinExistence type="predicted"/>
<feature type="chain" id="PRO_5036730846" description="Secreted protein" evidence="1">
    <location>
        <begin position="25"/>
        <end position="79"/>
    </location>
</feature>
<feature type="signal peptide" evidence="1">
    <location>
        <begin position="1"/>
        <end position="24"/>
    </location>
</feature>
<dbReference type="Proteomes" id="UP000694892">
    <property type="component" value="Chromosome 4S"/>
</dbReference>
<dbReference type="AlphaFoldDB" id="A0A974CZ89"/>
<evidence type="ECO:0008006" key="4">
    <source>
        <dbReference type="Google" id="ProtNLM"/>
    </source>
</evidence>
<organism evidence="2 3">
    <name type="scientific">Xenopus laevis</name>
    <name type="common">African clawed frog</name>
    <dbReference type="NCBI Taxonomy" id="8355"/>
    <lineage>
        <taxon>Eukaryota</taxon>
        <taxon>Metazoa</taxon>
        <taxon>Chordata</taxon>
        <taxon>Craniata</taxon>
        <taxon>Vertebrata</taxon>
        <taxon>Euteleostomi</taxon>
        <taxon>Amphibia</taxon>
        <taxon>Batrachia</taxon>
        <taxon>Anura</taxon>
        <taxon>Pipoidea</taxon>
        <taxon>Pipidae</taxon>
        <taxon>Xenopodinae</taxon>
        <taxon>Xenopus</taxon>
        <taxon>Xenopus</taxon>
    </lineage>
</organism>
<sequence>MHLLLLFYSLYFSVFLVLCEYYLAQCPQHLCVTCDTQTSAAVTFFLELLSVTGTIPGSLHTNIEAKWIVYKHLNDSPLH</sequence>
<protein>
    <recommendedName>
        <fullName evidence="4">Secreted protein</fullName>
    </recommendedName>
</protein>
<dbReference type="EMBL" id="CM004473">
    <property type="protein sequence ID" value="OCT82794.1"/>
    <property type="molecule type" value="Genomic_DNA"/>
</dbReference>
<evidence type="ECO:0000313" key="2">
    <source>
        <dbReference type="EMBL" id="OCT82794.1"/>
    </source>
</evidence>
<evidence type="ECO:0000256" key="1">
    <source>
        <dbReference type="SAM" id="SignalP"/>
    </source>
</evidence>